<protein>
    <recommendedName>
        <fullName evidence="2">DUF6443 domain-containing protein</fullName>
    </recommendedName>
</protein>
<dbReference type="Gene3D" id="2.180.10.10">
    <property type="entry name" value="RHS repeat-associated core"/>
    <property type="match status" value="2"/>
</dbReference>
<evidence type="ECO:0000313" key="3">
    <source>
        <dbReference type="EMBL" id="TSE09853.1"/>
    </source>
</evidence>
<dbReference type="EMBL" id="VLNR01000011">
    <property type="protein sequence ID" value="TSE09853.1"/>
    <property type="molecule type" value="Genomic_DNA"/>
</dbReference>
<comment type="caution">
    <text evidence="3">The sequence shown here is derived from an EMBL/GenBank/DDBJ whole genome shotgun (WGS) entry which is preliminary data.</text>
</comment>
<feature type="chain" id="PRO_5021784564" description="DUF6443 domain-containing protein" evidence="1">
    <location>
        <begin position="22"/>
        <end position="1427"/>
    </location>
</feature>
<keyword evidence="4" id="KW-1185">Reference proteome</keyword>
<name>A0A554VNB2_9FLAO</name>
<feature type="signal peptide" evidence="1">
    <location>
        <begin position="1"/>
        <end position="21"/>
    </location>
</feature>
<dbReference type="OrthoDB" id="2972467at2"/>
<organism evidence="3 4">
    <name type="scientific">Aquimarina algiphila</name>
    <dbReference type="NCBI Taxonomy" id="2047982"/>
    <lineage>
        <taxon>Bacteria</taxon>
        <taxon>Pseudomonadati</taxon>
        <taxon>Bacteroidota</taxon>
        <taxon>Flavobacteriia</taxon>
        <taxon>Flavobacteriales</taxon>
        <taxon>Flavobacteriaceae</taxon>
        <taxon>Aquimarina</taxon>
    </lineage>
</organism>
<evidence type="ECO:0000259" key="2">
    <source>
        <dbReference type="Pfam" id="PF20041"/>
    </source>
</evidence>
<keyword evidence="1" id="KW-0732">Signal</keyword>
<dbReference type="InterPro" id="IPR045619">
    <property type="entry name" value="DUF6443"/>
</dbReference>
<gene>
    <name evidence="3" type="ORF">FOF46_07510</name>
</gene>
<dbReference type="Pfam" id="PF20041">
    <property type="entry name" value="DUF6443"/>
    <property type="match status" value="1"/>
</dbReference>
<evidence type="ECO:0000313" key="4">
    <source>
        <dbReference type="Proteomes" id="UP000318833"/>
    </source>
</evidence>
<dbReference type="Proteomes" id="UP000318833">
    <property type="component" value="Unassembled WGS sequence"/>
</dbReference>
<dbReference type="RefSeq" id="WP_143916026.1">
    <property type="nucleotide sequence ID" value="NZ_CANMIK010000028.1"/>
</dbReference>
<feature type="domain" description="DUF6443" evidence="2">
    <location>
        <begin position="26"/>
        <end position="155"/>
    </location>
</feature>
<proteinExistence type="predicted"/>
<sequence>MKNFFLLLVFLPVLVFGQTQTENYIKTTKYHVATTDGNVQPDDKIEEVTYHDGLGRVSQQVLVRAGGNHQDVITPYVYDAYGNNPKAYLSYSSSETQLGLIYPNPIDDNLSFYNTEKYEQTLNPYNETIYEASPLQRVLEEAAPGSSWKYDPNQVSLKTITRDRIVYDDLNIPLRLSDICTTSSGGGSGFIKIENNILHFKFDGGWASSGDIKLGRIKQINSSPTSLPDTELGTIIRISRGVRRLTVRARIRNNYLEFYRTFNRGSLKAERLSVDLNINLPVIKGRQDYAKRISKNHTIRHEYAFNTQNEVALFEIKFDNEDKEKPSLIHNGYYHVDKLYKNITYNENWQPEQEFDKDNTTEEFIDMNDRLILKRTYNKNISHDTYYVYDDYDNLSYVIPPKVNIENGISQDELAELCYQYKYDTKNRLVEKKVSGKGREYIVYDRLDRPVLMQDARQRRQIPKEWTFTKYDIFGRVAYTGIFADNRDRTTMQTLYNNSTAPVFEQRVINPLNLGGTGFKLYYSNNAEPKNIYNLMTISYYDDYNFDLAGGAKPSQVYGQAIKTDVKTLSTGSKTRVLGTNKWITSVNYYDKKARLVYGYSYNEYLGTTNSISNKLDFTDKVLESTTSHKRLQATPILTKDKFTYDHMGRLLIQNQTINEQPEELIVNNTYDEMGMLTKKEVGGSTGSSITNLINVMIELNHTIKKTIPQNAWNAGFASKLAIQGNGAVAFQVVHTNKDLMVGISKEDKNVNFRSIDYAIYTMSSGKVQVREKGITKGNLNLNYKIGDILSVERIGTTIVYKKNDAVFYTSTIPSSGNLIGDASLYHTGSRIKNFTLINPKRKSLQTIDYAYNVRGWLKQINDPKKALEEDLFAFGINYDTANNGTTPLYNGNISQTLWKTANDNIKRQYSYIYDALDRITKGIHNTGKYNLSSVNYDKNGNILGLTRSGWQNGVSFANMDRLYYTYDQGNRLSKVVDTGNDNYGFKDGTNTGNDYVYDVNGNMTVDRNKGITGIRYNHLNLPTVVTINGKQIRYTYDATGTKLTKSVNGVFTHYDGGYVYEGPDLQFFKHSEGYVEPNTNGSFDYVYQYKDIWGNTRLTYADDNNDGSIDASSEIRREQNYYPFGLEHRGYNNVIQGVKNDLKTYQGQEFTDDLGLNTHEWKYRVSDPAIGRFWQVDPLAEDYAYNSTYAFQENKLGMGIELEGAELFGWIKDKFWYGLMGQPRGGDMNTHLDMTPTSSGPTKNITGNYFGDAAYKLLGGETISKAADGNVMAQGQVIMNGMVALSPAGRGSSLASSAETKLASSALQTEVKTVASNTSKKVSTIIGGELKGSTSIMGAGKASATGDIPASLLKAAEKAGGVGAVNPGTKSPVGCCAEFKVATELLIKHQDAIPSQIRFTKAIRPRTGKVVPPCDNCKKVFPQLDN</sequence>
<reference evidence="3 4" key="1">
    <citation type="submission" date="2019-07" db="EMBL/GenBank/DDBJ databases">
        <title>The draft genome sequence of Aquimarina algiphila M91.</title>
        <authorList>
            <person name="Meng X."/>
        </authorList>
    </citation>
    <scope>NUCLEOTIDE SEQUENCE [LARGE SCALE GENOMIC DNA]</scope>
    <source>
        <strain evidence="3 4">M91</strain>
    </source>
</reference>
<evidence type="ECO:0000256" key="1">
    <source>
        <dbReference type="SAM" id="SignalP"/>
    </source>
</evidence>
<accession>A0A554VNB2</accession>